<accession>A0A454CMM8</accession>
<name>A0A454CMM8_VIBHA</name>
<sequence length="27" mass="3123">TNMVFCRKATFDGLQVHPPAPKFTFLR</sequence>
<comment type="caution">
    <text evidence="1">The sequence shown here is derived from an EMBL/GenBank/DDBJ whole genome shotgun (WGS) entry which is preliminary data.</text>
</comment>
<dbReference type="Proteomes" id="UP000008367">
    <property type="component" value="Unassembled WGS sequence"/>
</dbReference>
<protein>
    <submittedName>
        <fullName evidence="1">Uncharacterized protein</fullName>
    </submittedName>
</protein>
<proteinExistence type="predicted"/>
<evidence type="ECO:0000313" key="1">
    <source>
        <dbReference type="EMBL" id="EKM25823.1"/>
    </source>
</evidence>
<evidence type="ECO:0000313" key="2">
    <source>
        <dbReference type="Proteomes" id="UP000008367"/>
    </source>
</evidence>
<dbReference type="AlphaFoldDB" id="A0A454CMM8"/>
<organism evidence="1 2">
    <name type="scientific">Vibrio harveyi</name>
    <name type="common">Beneckea harveyi</name>
    <dbReference type="NCBI Taxonomy" id="669"/>
    <lineage>
        <taxon>Bacteria</taxon>
        <taxon>Pseudomonadati</taxon>
        <taxon>Pseudomonadota</taxon>
        <taxon>Gammaproteobacteria</taxon>
        <taxon>Vibrionales</taxon>
        <taxon>Vibrionaceae</taxon>
        <taxon>Vibrio</taxon>
    </lineage>
</organism>
<feature type="non-terminal residue" evidence="1">
    <location>
        <position position="1"/>
    </location>
</feature>
<reference evidence="1 2" key="1">
    <citation type="submission" date="2012-10" db="EMBL/GenBank/DDBJ databases">
        <title>Genome sequence of Vibrio Cholerae HENC-02.</title>
        <authorList>
            <person name="Eppinger M."/>
            <person name="Hasan N.A."/>
            <person name="Sengamalay N."/>
            <person name="Hine E."/>
            <person name="Su Q."/>
            <person name="Daugherty S.C."/>
            <person name="Young S."/>
            <person name="Sadzewicz L."/>
            <person name="Tallon L."/>
            <person name="Cebula T.A."/>
            <person name="Ravel J."/>
            <person name="Colwell R.R."/>
        </authorList>
    </citation>
    <scope>NUCLEOTIDE SEQUENCE [LARGE SCALE GENOMIC DNA]</scope>
    <source>
        <strain evidence="1 2">HENC-02</strain>
    </source>
</reference>
<dbReference type="EMBL" id="AJSR01002863">
    <property type="protein sequence ID" value="EKM25823.1"/>
    <property type="molecule type" value="Genomic_DNA"/>
</dbReference>
<gene>
    <name evidence="1" type="ORF">VCHENC02_0358B</name>
</gene>